<evidence type="ECO:0000313" key="2">
    <source>
        <dbReference type="EMBL" id="GAD43722.1"/>
    </source>
</evidence>
<dbReference type="Proteomes" id="UP000016985">
    <property type="component" value="Unassembled WGS sequence"/>
</dbReference>
<sequence length="47" mass="4680">MLEEQDLAQITGGNLAKITPGGGPGAPYGTPGIYMGWGNFGGNGAWG</sequence>
<name>U2YAE3_STRCV</name>
<organism evidence="2 3">
    <name type="scientific">Streptococcus constellatus subsp. pharyngis SK1060 = CCUG 46377</name>
    <dbReference type="NCBI Taxonomy" id="1035184"/>
    <lineage>
        <taxon>Bacteria</taxon>
        <taxon>Bacillati</taxon>
        <taxon>Bacillota</taxon>
        <taxon>Bacilli</taxon>
        <taxon>Lactobacillales</taxon>
        <taxon>Streptococcaceae</taxon>
        <taxon>Streptococcus</taxon>
        <taxon>Streptococcus anginosus group</taxon>
    </lineage>
</organism>
<dbReference type="AlphaFoldDB" id="U2YAE3"/>
<accession>U2YAE3</accession>
<evidence type="ECO:0000256" key="1">
    <source>
        <dbReference type="SAM" id="MobiDB-lite"/>
    </source>
</evidence>
<evidence type="ECO:0000313" key="3">
    <source>
        <dbReference type="Proteomes" id="UP000016985"/>
    </source>
</evidence>
<comment type="caution">
    <text evidence="2">The sequence shown here is derived from an EMBL/GenBank/DDBJ whole genome shotgun (WGS) entry which is preliminary data.</text>
</comment>
<gene>
    <name evidence="2" type="ORF">ANG5_0250</name>
</gene>
<dbReference type="EMBL" id="BASX01000002">
    <property type="protein sequence ID" value="GAD43722.1"/>
    <property type="molecule type" value="Genomic_DNA"/>
</dbReference>
<feature type="region of interest" description="Disordered" evidence="1">
    <location>
        <begin position="1"/>
        <end position="23"/>
    </location>
</feature>
<reference evidence="2 3" key="1">
    <citation type="submission" date="2013-09" db="EMBL/GenBank/DDBJ databases">
        <title>Genome Sequences of seven clinical isolates and type strains of anginosus group streptococci.</title>
        <authorList>
            <person name="Maruyama F."/>
            <person name="Sakurai A."/>
            <person name="Ogura Y."/>
            <person name="Homma H."/>
            <person name="Takahashi N."/>
            <person name="Ohtsubo Y."/>
            <person name="Hoshino T."/>
            <person name="Okahashi N."/>
            <person name="Nakagawa I."/>
            <person name="Kimura S."/>
            <person name="Fujiwara T."/>
            <person name="Hayashi T."/>
            <person name="Shintani S."/>
        </authorList>
    </citation>
    <scope>NUCLEOTIDE SEQUENCE [LARGE SCALE GENOMIC DNA]</scope>
    <source>
        <strain evidence="3">CCUG46377</strain>
    </source>
</reference>
<protein>
    <submittedName>
        <fullName evidence="2">Uncharacterized protein</fullName>
    </submittedName>
</protein>
<proteinExistence type="predicted"/>
<keyword evidence="3" id="KW-1185">Reference proteome</keyword>